<proteinExistence type="predicted"/>
<dbReference type="STRING" id="370979.SAMN05443663_103277"/>
<dbReference type="AlphaFoldDB" id="A0A1M5L734"/>
<keyword evidence="1" id="KW-1133">Transmembrane helix</keyword>
<gene>
    <name evidence="2" type="ORF">SAMN05443663_103277</name>
</gene>
<dbReference type="EMBL" id="FQWC01000003">
    <property type="protein sequence ID" value="SHG60223.1"/>
    <property type="molecule type" value="Genomic_DNA"/>
</dbReference>
<evidence type="ECO:0000313" key="3">
    <source>
        <dbReference type="Proteomes" id="UP000184071"/>
    </source>
</evidence>
<dbReference type="Proteomes" id="UP000184071">
    <property type="component" value="Unassembled WGS sequence"/>
</dbReference>
<organism evidence="2 3">
    <name type="scientific">Flavobacterium defluvii</name>
    <dbReference type="NCBI Taxonomy" id="370979"/>
    <lineage>
        <taxon>Bacteria</taxon>
        <taxon>Pseudomonadati</taxon>
        <taxon>Bacteroidota</taxon>
        <taxon>Flavobacteriia</taxon>
        <taxon>Flavobacteriales</taxon>
        <taxon>Flavobacteriaceae</taxon>
        <taxon>Flavobacterium</taxon>
    </lineage>
</organism>
<feature type="transmembrane region" description="Helical" evidence="1">
    <location>
        <begin position="95"/>
        <end position="116"/>
    </location>
</feature>
<evidence type="ECO:0000313" key="2">
    <source>
        <dbReference type="EMBL" id="SHG60223.1"/>
    </source>
</evidence>
<feature type="transmembrane region" description="Helical" evidence="1">
    <location>
        <begin position="55"/>
        <end position="74"/>
    </location>
</feature>
<sequence>MDVIYYYCYLFYKKILKEDEPHALTVWALGIGEGFFVSVFTDIILIRFFCIKMDKWLMIGIGILFLLFNYFYFFRSERGKRIVISKSTFLESNKISIIATILFFLILISSLFWGAICSKYLLETYCNQSSLFQ</sequence>
<name>A0A1M5L734_9FLAO</name>
<keyword evidence="3" id="KW-1185">Reference proteome</keyword>
<accession>A0A1M5L734</accession>
<reference evidence="3" key="1">
    <citation type="submission" date="2016-11" db="EMBL/GenBank/DDBJ databases">
        <authorList>
            <person name="Varghese N."/>
            <person name="Submissions S."/>
        </authorList>
    </citation>
    <scope>NUCLEOTIDE SEQUENCE [LARGE SCALE GENOMIC DNA]</scope>
    <source>
        <strain evidence="3">DSM 17963</strain>
    </source>
</reference>
<protein>
    <submittedName>
        <fullName evidence="2">Uncharacterized protein</fullName>
    </submittedName>
</protein>
<feature type="transmembrane region" description="Helical" evidence="1">
    <location>
        <begin position="23"/>
        <end position="49"/>
    </location>
</feature>
<keyword evidence="1" id="KW-0812">Transmembrane</keyword>
<keyword evidence="1" id="KW-0472">Membrane</keyword>
<evidence type="ECO:0000256" key="1">
    <source>
        <dbReference type="SAM" id="Phobius"/>
    </source>
</evidence>